<dbReference type="InterPro" id="IPR055170">
    <property type="entry name" value="GFO_IDH_MocA-like_dom"/>
</dbReference>
<keyword evidence="2" id="KW-0560">Oxidoreductase</keyword>
<evidence type="ECO:0000256" key="2">
    <source>
        <dbReference type="ARBA" id="ARBA00023002"/>
    </source>
</evidence>
<evidence type="ECO:0000313" key="5">
    <source>
        <dbReference type="EMBL" id="SCE99233.1"/>
    </source>
</evidence>
<dbReference type="AlphaFoldDB" id="A0A1C4WSU7"/>
<dbReference type="EMBL" id="FMCW01000018">
    <property type="protein sequence ID" value="SCE99233.1"/>
    <property type="molecule type" value="Genomic_DNA"/>
</dbReference>
<dbReference type="SUPFAM" id="SSF55347">
    <property type="entry name" value="Glyceraldehyde-3-phosphate dehydrogenase-like, C-terminal domain"/>
    <property type="match status" value="1"/>
</dbReference>
<dbReference type="SUPFAM" id="SSF51735">
    <property type="entry name" value="NAD(P)-binding Rossmann-fold domains"/>
    <property type="match status" value="1"/>
</dbReference>
<sequence length="338" mass="36505">MSRARRLRVGLVGCGQIGRMYAEHLAASGDVALTCHDTRAGQAAALAAQVDGEACDDVERLLDGAEAVVVTSSTESHDALVALALERKLPTFCEKPLTLDLHRTRELGLAADHGGTPLWIGFQRHFDAGFSALHDRIADGDLGTVYTVRMFSHDAAWPPPERLAASGSIFRDLMLHDFDMVRWLTGREVSGVAAIGDVLAVPELVELHDYDAVAATLGVEGGGVAVLTAGRHSPLGYDVRIEVLGSRDCLTVGLDDRTPMRQVTEHGPDRRPRHHDYRDRFAAAYRAQIDAFLAAARGGEPDPRAGTWRDSYAALALAMAAERSVRTRSFEPPVEATP</sequence>
<dbReference type="Gene3D" id="3.40.50.720">
    <property type="entry name" value="NAD(P)-binding Rossmann-like Domain"/>
    <property type="match status" value="1"/>
</dbReference>
<dbReference type="PANTHER" id="PTHR42840:SF3">
    <property type="entry name" value="BINDING ROSSMANN FOLD OXIDOREDUCTASE, PUTATIVE (AFU_ORTHOLOGUE AFUA_2G10240)-RELATED"/>
    <property type="match status" value="1"/>
</dbReference>
<evidence type="ECO:0000259" key="3">
    <source>
        <dbReference type="Pfam" id="PF01408"/>
    </source>
</evidence>
<feature type="domain" description="Gfo/Idh/MocA-like oxidoreductase N-terminal" evidence="3">
    <location>
        <begin position="7"/>
        <end position="122"/>
    </location>
</feature>
<gene>
    <name evidence="5" type="ORF">GA0070558_11823</name>
</gene>
<reference evidence="5 6" key="1">
    <citation type="submission" date="2016-06" db="EMBL/GenBank/DDBJ databases">
        <authorList>
            <person name="Kjaerup R.B."/>
            <person name="Dalgaard T.S."/>
            <person name="Juul-Madsen H.R."/>
        </authorList>
    </citation>
    <scope>NUCLEOTIDE SEQUENCE [LARGE SCALE GENOMIC DNA]</scope>
    <source>
        <strain evidence="5 6">DSM 45626</strain>
    </source>
</reference>
<protein>
    <submittedName>
        <fullName evidence="5">Myo-inositol 2-dehydrogenase / D-chiro-inositol 1-dehydrogenase</fullName>
    </submittedName>
</protein>
<evidence type="ECO:0000313" key="6">
    <source>
        <dbReference type="Proteomes" id="UP000199375"/>
    </source>
</evidence>
<dbReference type="GO" id="GO:0000166">
    <property type="term" value="F:nucleotide binding"/>
    <property type="evidence" value="ECO:0007669"/>
    <property type="project" value="InterPro"/>
</dbReference>
<comment type="similarity">
    <text evidence="1">Belongs to the Gfo/Idh/MocA family.</text>
</comment>
<dbReference type="InterPro" id="IPR000683">
    <property type="entry name" value="Gfo/Idh/MocA-like_OxRdtase_N"/>
</dbReference>
<dbReference type="Gene3D" id="3.30.360.10">
    <property type="entry name" value="Dihydrodipicolinate Reductase, domain 2"/>
    <property type="match status" value="1"/>
</dbReference>
<evidence type="ECO:0000259" key="4">
    <source>
        <dbReference type="Pfam" id="PF22725"/>
    </source>
</evidence>
<organism evidence="5 6">
    <name type="scientific">Micromonospora haikouensis</name>
    <dbReference type="NCBI Taxonomy" id="686309"/>
    <lineage>
        <taxon>Bacteria</taxon>
        <taxon>Bacillati</taxon>
        <taxon>Actinomycetota</taxon>
        <taxon>Actinomycetes</taxon>
        <taxon>Micromonosporales</taxon>
        <taxon>Micromonosporaceae</taxon>
        <taxon>Micromonospora</taxon>
    </lineage>
</organism>
<dbReference type="Proteomes" id="UP000199375">
    <property type="component" value="Unassembled WGS sequence"/>
</dbReference>
<proteinExistence type="inferred from homology"/>
<dbReference type="InterPro" id="IPR036291">
    <property type="entry name" value="NAD(P)-bd_dom_sf"/>
</dbReference>
<dbReference type="Pfam" id="PF01408">
    <property type="entry name" value="GFO_IDH_MocA"/>
    <property type="match status" value="1"/>
</dbReference>
<evidence type="ECO:0000256" key="1">
    <source>
        <dbReference type="ARBA" id="ARBA00010928"/>
    </source>
</evidence>
<accession>A0A1C4WSU7</accession>
<feature type="domain" description="GFO/IDH/MocA-like oxidoreductase" evidence="4">
    <location>
        <begin position="131"/>
        <end position="247"/>
    </location>
</feature>
<dbReference type="GO" id="GO:0016491">
    <property type="term" value="F:oxidoreductase activity"/>
    <property type="evidence" value="ECO:0007669"/>
    <property type="project" value="UniProtKB-KW"/>
</dbReference>
<dbReference type="PANTHER" id="PTHR42840">
    <property type="entry name" value="NAD(P)-BINDING ROSSMANN-FOLD SUPERFAMILY PROTEIN-RELATED"/>
    <property type="match status" value="1"/>
</dbReference>
<name>A0A1C4WSU7_9ACTN</name>
<dbReference type="Pfam" id="PF22725">
    <property type="entry name" value="GFO_IDH_MocA_C3"/>
    <property type="match status" value="1"/>
</dbReference>
<dbReference type="RefSeq" id="WP_218107034.1">
    <property type="nucleotide sequence ID" value="NZ_FMCW01000018.1"/>
</dbReference>